<dbReference type="Proteomes" id="UP000384354">
    <property type="component" value="Unassembled WGS sequence"/>
</dbReference>
<feature type="transmembrane region" description="Helical" evidence="1">
    <location>
        <begin position="44"/>
        <end position="61"/>
    </location>
</feature>
<dbReference type="AlphaFoldDB" id="A0A5E4U2W7"/>
<dbReference type="InterPro" id="IPR016768">
    <property type="entry name" value="UCP019883"/>
</dbReference>
<name>A0A5E4U2W7_9BURK</name>
<evidence type="ECO:0000256" key="1">
    <source>
        <dbReference type="SAM" id="Phobius"/>
    </source>
</evidence>
<evidence type="ECO:0000313" key="4">
    <source>
        <dbReference type="Proteomes" id="UP000384354"/>
    </source>
</evidence>
<reference evidence="4 5" key="1">
    <citation type="submission" date="2019-08" db="EMBL/GenBank/DDBJ databases">
        <authorList>
            <person name="Peeters C."/>
        </authorList>
    </citation>
    <scope>NUCLEOTIDE SEQUENCE [LARGE SCALE GENOMIC DNA]</scope>
    <source>
        <strain evidence="2 4">LMG 31106</strain>
        <strain evidence="3 5">LMG 31107</strain>
    </source>
</reference>
<evidence type="ECO:0000313" key="3">
    <source>
        <dbReference type="EMBL" id="VVE04907.1"/>
    </source>
</evidence>
<evidence type="ECO:0000313" key="5">
    <source>
        <dbReference type="Proteomes" id="UP000396788"/>
    </source>
</evidence>
<sequence length="106" mass="11647">MGMSAGGMLVIVLSLLGANLPFVNQRLFGVIALKRAVKPLWCRLVEMAVAYFVVGALGYLIESGIGNVFSQGWQFYAVTASLFVVFAFPGFVYRYLWRHRPAAVVA</sequence>
<gene>
    <name evidence="2" type="ORF">PCE31106_01782</name>
    <name evidence="3" type="ORF">PCE31107_02338</name>
</gene>
<dbReference type="Pfam" id="PF10993">
    <property type="entry name" value="DUF2818"/>
    <property type="match status" value="1"/>
</dbReference>
<evidence type="ECO:0000313" key="2">
    <source>
        <dbReference type="EMBL" id="VVD94447.1"/>
    </source>
</evidence>
<dbReference type="PIRSF" id="PIRSF019883">
    <property type="entry name" value="UCP019883"/>
    <property type="match status" value="1"/>
</dbReference>
<protein>
    <submittedName>
        <fullName evidence="2">Transmembrane lipoprotein</fullName>
    </submittedName>
</protein>
<organism evidence="2 4">
    <name type="scientific">Pandoraea cepalis</name>
    <dbReference type="NCBI Taxonomy" id="2508294"/>
    <lineage>
        <taxon>Bacteria</taxon>
        <taxon>Pseudomonadati</taxon>
        <taxon>Pseudomonadota</taxon>
        <taxon>Betaproteobacteria</taxon>
        <taxon>Burkholderiales</taxon>
        <taxon>Burkholderiaceae</taxon>
        <taxon>Pandoraea</taxon>
    </lineage>
</organism>
<keyword evidence="1" id="KW-0472">Membrane</keyword>
<keyword evidence="1" id="KW-1133">Transmembrane helix</keyword>
<dbReference type="Proteomes" id="UP000396788">
    <property type="component" value="Unassembled WGS sequence"/>
</dbReference>
<keyword evidence="2" id="KW-0449">Lipoprotein</keyword>
<proteinExistence type="predicted"/>
<dbReference type="EMBL" id="CABPSL010000005">
    <property type="protein sequence ID" value="VVD94447.1"/>
    <property type="molecule type" value="Genomic_DNA"/>
</dbReference>
<feature type="transmembrane region" description="Helical" evidence="1">
    <location>
        <begin position="73"/>
        <end position="93"/>
    </location>
</feature>
<dbReference type="EMBL" id="CABPRY010000004">
    <property type="protein sequence ID" value="VVE04907.1"/>
    <property type="molecule type" value="Genomic_DNA"/>
</dbReference>
<feature type="transmembrane region" description="Helical" evidence="1">
    <location>
        <begin position="6"/>
        <end position="23"/>
    </location>
</feature>
<accession>A0A5E4U2W7</accession>
<keyword evidence="1 2" id="KW-0812">Transmembrane</keyword>